<evidence type="ECO:0000313" key="2">
    <source>
        <dbReference type="Proteomes" id="UP000242877"/>
    </source>
</evidence>
<reference evidence="1 2" key="1">
    <citation type="journal article" date="2016" name="Genome Biol. Evol.">
        <title>Divergent and convergent evolution of fungal pathogenicity.</title>
        <authorList>
            <person name="Shang Y."/>
            <person name="Xiao G."/>
            <person name="Zheng P."/>
            <person name="Cen K."/>
            <person name="Zhan S."/>
            <person name="Wang C."/>
        </authorList>
    </citation>
    <scope>NUCLEOTIDE SEQUENCE [LARGE SCALE GENOMIC DNA]</scope>
    <source>
        <strain evidence="1 2">ARSEF 7405</strain>
    </source>
</reference>
<name>A0A166NZZ3_9EURO</name>
<sequence length="157" mass="17925">MLGPIISTPAPTALLSHIKRELKCISQILDSVIYKHLESEDSDTEEDYTEQLNYIGGNLCGVRDRLIDLHDDMEKYVEDEDDEDTLFYLAAMWGKYIAVRRFCELDVDDLCFVPFAPLLRTGRWYVSVPNVANTLRAIMDENPDAAIELSNSIFSKD</sequence>
<proteinExistence type="predicted"/>
<evidence type="ECO:0000313" key="1">
    <source>
        <dbReference type="EMBL" id="KZZ93580.1"/>
    </source>
</evidence>
<keyword evidence="2" id="KW-1185">Reference proteome</keyword>
<gene>
    <name evidence="1" type="ORF">AAP_02372</name>
</gene>
<comment type="caution">
    <text evidence="1">The sequence shown here is derived from an EMBL/GenBank/DDBJ whole genome shotgun (WGS) entry which is preliminary data.</text>
</comment>
<dbReference type="VEuPathDB" id="FungiDB:AAP_02372"/>
<dbReference type="EMBL" id="AZGZ01000008">
    <property type="protein sequence ID" value="KZZ93580.1"/>
    <property type="molecule type" value="Genomic_DNA"/>
</dbReference>
<protein>
    <submittedName>
        <fullName evidence="1">Uncharacterized protein</fullName>
    </submittedName>
</protein>
<dbReference type="OrthoDB" id="73639at2759"/>
<dbReference type="AlphaFoldDB" id="A0A166NZZ3"/>
<organism evidence="1 2">
    <name type="scientific">Ascosphaera apis ARSEF 7405</name>
    <dbReference type="NCBI Taxonomy" id="392613"/>
    <lineage>
        <taxon>Eukaryota</taxon>
        <taxon>Fungi</taxon>
        <taxon>Dikarya</taxon>
        <taxon>Ascomycota</taxon>
        <taxon>Pezizomycotina</taxon>
        <taxon>Eurotiomycetes</taxon>
        <taxon>Eurotiomycetidae</taxon>
        <taxon>Onygenales</taxon>
        <taxon>Ascosphaeraceae</taxon>
        <taxon>Ascosphaera</taxon>
    </lineage>
</organism>
<dbReference type="Proteomes" id="UP000242877">
    <property type="component" value="Unassembled WGS sequence"/>
</dbReference>
<accession>A0A166NZZ3</accession>